<keyword evidence="8" id="KW-1185">Reference proteome</keyword>
<dbReference type="Gene3D" id="3.30.9.30">
    <property type="match status" value="1"/>
</dbReference>
<protein>
    <submittedName>
        <fullName evidence="7">Salicylate hydroxylase</fullName>
    </submittedName>
</protein>
<accession>A0A9P8SEY6</accession>
<comment type="caution">
    <text evidence="7">The sequence shown here is derived from an EMBL/GenBank/DDBJ whole genome shotgun (WGS) entry which is preliminary data.</text>
</comment>
<keyword evidence="3" id="KW-0274">FAD</keyword>
<dbReference type="RefSeq" id="XP_044716378.1">
    <property type="nucleotide sequence ID" value="XM_044868381.1"/>
</dbReference>
<proteinExistence type="inferred from homology"/>
<dbReference type="EMBL" id="JAIZPD010000014">
    <property type="protein sequence ID" value="KAH0958865.1"/>
    <property type="molecule type" value="Genomic_DNA"/>
</dbReference>
<dbReference type="GO" id="GO:0071949">
    <property type="term" value="F:FAD binding"/>
    <property type="evidence" value="ECO:0007669"/>
    <property type="project" value="InterPro"/>
</dbReference>
<evidence type="ECO:0000256" key="1">
    <source>
        <dbReference type="ARBA" id="ARBA00007992"/>
    </source>
</evidence>
<dbReference type="Gene3D" id="3.50.50.60">
    <property type="entry name" value="FAD/NAD(P)-binding domain"/>
    <property type="match status" value="1"/>
</dbReference>
<evidence type="ECO:0000313" key="7">
    <source>
        <dbReference type="EMBL" id="KAH0958865.1"/>
    </source>
</evidence>
<evidence type="ECO:0000256" key="5">
    <source>
        <dbReference type="ARBA" id="ARBA00023033"/>
    </source>
</evidence>
<organism evidence="7 8">
    <name type="scientific">Hirsutella rhossiliensis</name>
    <dbReference type="NCBI Taxonomy" id="111463"/>
    <lineage>
        <taxon>Eukaryota</taxon>
        <taxon>Fungi</taxon>
        <taxon>Dikarya</taxon>
        <taxon>Ascomycota</taxon>
        <taxon>Pezizomycotina</taxon>
        <taxon>Sordariomycetes</taxon>
        <taxon>Hypocreomycetidae</taxon>
        <taxon>Hypocreales</taxon>
        <taxon>Ophiocordycipitaceae</taxon>
        <taxon>Hirsutella</taxon>
    </lineage>
</organism>
<feature type="domain" description="FAD-binding" evidence="6">
    <location>
        <begin position="40"/>
        <end position="289"/>
    </location>
</feature>
<dbReference type="AlphaFoldDB" id="A0A9P8SEY6"/>
<dbReference type="Proteomes" id="UP000824596">
    <property type="component" value="Unassembled WGS sequence"/>
</dbReference>
<dbReference type="GO" id="GO:0004497">
    <property type="term" value="F:monooxygenase activity"/>
    <property type="evidence" value="ECO:0007669"/>
    <property type="project" value="UniProtKB-KW"/>
</dbReference>
<evidence type="ECO:0000259" key="6">
    <source>
        <dbReference type="Pfam" id="PF01494"/>
    </source>
</evidence>
<evidence type="ECO:0000256" key="2">
    <source>
        <dbReference type="ARBA" id="ARBA00022630"/>
    </source>
</evidence>
<keyword evidence="2" id="KW-0285">Flavoprotein</keyword>
<dbReference type="InterPro" id="IPR002938">
    <property type="entry name" value="FAD-bd"/>
</dbReference>
<name>A0A9P8SEY6_9HYPO</name>
<evidence type="ECO:0000256" key="4">
    <source>
        <dbReference type="ARBA" id="ARBA00023002"/>
    </source>
</evidence>
<reference evidence="7" key="1">
    <citation type="submission" date="2021-09" db="EMBL/GenBank/DDBJ databases">
        <title>A high-quality genome of the endoparasitic fungus Hirsutella rhossiliensis with a comparison of Hirsutella genomes reveals transposable elements contributing to genome size variation.</title>
        <authorList>
            <person name="Lin R."/>
            <person name="Jiao Y."/>
            <person name="Sun X."/>
            <person name="Ling J."/>
            <person name="Xie B."/>
            <person name="Cheng X."/>
        </authorList>
    </citation>
    <scope>NUCLEOTIDE SEQUENCE</scope>
    <source>
        <strain evidence="7">HR02</strain>
    </source>
</reference>
<keyword evidence="4" id="KW-0560">Oxidoreductase</keyword>
<comment type="similarity">
    <text evidence="1">Belongs to the paxM FAD-dependent monooxygenase family.</text>
</comment>
<gene>
    <name evidence="7" type="ORF">HRG_09910</name>
</gene>
<dbReference type="PANTHER" id="PTHR13789:SF147">
    <property type="entry name" value="PUTATIVE (AFU_ORTHOLOGUE AFUA_2G01950)-RELATED"/>
    <property type="match status" value="1"/>
</dbReference>
<evidence type="ECO:0000313" key="8">
    <source>
        <dbReference type="Proteomes" id="UP000824596"/>
    </source>
</evidence>
<dbReference type="InterPro" id="IPR050493">
    <property type="entry name" value="FAD-dep_Monooxygenase_BioMet"/>
</dbReference>
<dbReference type="GeneID" id="68359039"/>
<keyword evidence="5" id="KW-0503">Monooxygenase</keyword>
<dbReference type="OrthoDB" id="1878542at2759"/>
<evidence type="ECO:0000256" key="3">
    <source>
        <dbReference type="ARBA" id="ARBA00022827"/>
    </source>
</evidence>
<dbReference type="PANTHER" id="PTHR13789">
    <property type="entry name" value="MONOOXYGENASE"/>
    <property type="match status" value="1"/>
</dbReference>
<dbReference type="SUPFAM" id="SSF51905">
    <property type="entry name" value="FAD/NAD(P)-binding domain"/>
    <property type="match status" value="1"/>
</dbReference>
<dbReference type="InterPro" id="IPR036188">
    <property type="entry name" value="FAD/NAD-bd_sf"/>
</dbReference>
<dbReference type="Pfam" id="PF01494">
    <property type="entry name" value="FAD_binding_3"/>
    <property type="match status" value="1"/>
</dbReference>
<sequence>MTRARAAIYKSDIREKYGLPVVQDIGPLSQAGYTKLARPRPAVKFNFGHTLGRVDTFGSQPTFTVTAGHGQSYRVTVGVLLAADGVKSATRAQLLGQRRAAAPAQDTGQATYQVVLPRDKMVSDPEMMALLDGNEATRWIGEKRPWIEYLVAAKTLYNMSSIQPDTNLAAAPSATYTTKGFKGAMLRAVSDFCPLVQRLQSLIPDGEVCQWKLRVHELLPTWVHGGVALMGGACHPTLPHLNQGASMAIEDGAVLAEVLARAPGSTPAAINKCLQVYGLLRKERTTRLVELAALSGRTLHLGQEETKEERDRQFPACRIKEGVVPDRMGIVRGPDDCSHNCMMEVGHKLANCIKVGFSKGPEG</sequence>